<gene>
    <name evidence="3" type="ORF">D3272_05145</name>
</gene>
<dbReference type="Gene3D" id="3.90.660.10">
    <property type="match status" value="1"/>
</dbReference>
<reference evidence="3 4" key="1">
    <citation type="submission" date="2018-09" db="EMBL/GenBank/DDBJ databases">
        <authorList>
            <person name="Grouzdev D.S."/>
            <person name="Krutkina M.S."/>
        </authorList>
    </citation>
    <scope>NUCLEOTIDE SEQUENCE [LARGE SCALE GENOMIC DNA]</scope>
    <source>
        <strain evidence="3 4">RmlP001</strain>
    </source>
</reference>
<dbReference type="PRINTS" id="PR00419">
    <property type="entry name" value="ADXRDTASE"/>
</dbReference>
<name>A0A4Q2RFI6_9HYPH</name>
<dbReference type="AlphaFoldDB" id="A0A4Q2RFI6"/>
<feature type="domain" description="Amine oxidase" evidence="2">
    <location>
        <begin position="87"/>
        <end position="308"/>
    </location>
</feature>
<evidence type="ECO:0000259" key="2">
    <source>
        <dbReference type="Pfam" id="PF01593"/>
    </source>
</evidence>
<sequence>MKVGIIGAGLAGLSCAARLAAAGHAVALFDKGRAPGGRLSTRRAETPLGQARFDHGAQYFTARDPEFVRQVEAWARDGLAAPWPAAGEEAWVGTPGMNAPARALASGLAVHRSARIAGLHRAAAGWQFRGDGVDAGPFDAAVVALPAEQAGPLVQSWSADFAAAAAATPAAPCWTVMALFPARLPIPEDVVTRQGPIGWAARDSAKPGRGGPESWVVQASPEWSRQHLEETPQAVAPALLAALATVAGPTAVPAAWSAAHRWRYARSGTLGRDALWDASLGLGLCGDWLLGPRVECAWLSGHRLAGTMLAG</sequence>
<dbReference type="EMBL" id="QYBC01000003">
    <property type="protein sequence ID" value="RYB06806.1"/>
    <property type="molecule type" value="Genomic_DNA"/>
</dbReference>
<dbReference type="PANTHER" id="PTHR16128:SF5">
    <property type="entry name" value="FAD_NAD(P)-BINDING OXIDOREDUCTASE FAMILY PROTEIN"/>
    <property type="match status" value="1"/>
</dbReference>
<reference evidence="3 4" key="2">
    <citation type="submission" date="2019-02" db="EMBL/GenBank/DDBJ databases">
        <title>'Lichenibacterium ramalinii' gen. nov. sp. nov., 'Lichenibacterium minor' gen. nov. sp. nov.</title>
        <authorList>
            <person name="Pankratov T."/>
        </authorList>
    </citation>
    <scope>NUCLEOTIDE SEQUENCE [LARGE SCALE GENOMIC DNA]</scope>
    <source>
        <strain evidence="3 4">RmlP001</strain>
    </source>
</reference>
<dbReference type="Proteomes" id="UP000289411">
    <property type="component" value="Unassembled WGS sequence"/>
</dbReference>
<feature type="signal peptide" evidence="1">
    <location>
        <begin position="1"/>
        <end position="20"/>
    </location>
</feature>
<dbReference type="OrthoDB" id="5792777at2"/>
<accession>A0A4Q2RFI6</accession>
<keyword evidence="4" id="KW-1185">Reference proteome</keyword>
<dbReference type="PROSITE" id="PS51257">
    <property type="entry name" value="PROKAR_LIPOPROTEIN"/>
    <property type="match status" value="1"/>
</dbReference>
<feature type="chain" id="PRO_5020205631" evidence="1">
    <location>
        <begin position="21"/>
        <end position="311"/>
    </location>
</feature>
<dbReference type="Gene3D" id="3.50.50.60">
    <property type="entry name" value="FAD/NAD(P)-binding domain"/>
    <property type="match status" value="1"/>
</dbReference>
<dbReference type="InterPro" id="IPR036188">
    <property type="entry name" value="FAD/NAD-bd_sf"/>
</dbReference>
<evidence type="ECO:0000256" key="1">
    <source>
        <dbReference type="SAM" id="SignalP"/>
    </source>
</evidence>
<dbReference type="PANTHER" id="PTHR16128">
    <property type="entry name" value="FAD/NAD(P)-BINDING OXIDOREDUCTASE FAMILY PROTEIN"/>
    <property type="match status" value="1"/>
</dbReference>
<proteinExistence type="predicted"/>
<dbReference type="SUPFAM" id="SSF51905">
    <property type="entry name" value="FAD/NAD(P)-binding domain"/>
    <property type="match status" value="1"/>
</dbReference>
<evidence type="ECO:0000313" key="3">
    <source>
        <dbReference type="EMBL" id="RYB06806.1"/>
    </source>
</evidence>
<dbReference type="InterPro" id="IPR002937">
    <property type="entry name" value="Amino_oxidase"/>
</dbReference>
<dbReference type="GO" id="GO:0016491">
    <property type="term" value="F:oxidoreductase activity"/>
    <property type="evidence" value="ECO:0007669"/>
    <property type="project" value="InterPro"/>
</dbReference>
<dbReference type="Pfam" id="PF13450">
    <property type="entry name" value="NAD_binding_8"/>
    <property type="match status" value="1"/>
</dbReference>
<comment type="caution">
    <text evidence="3">The sequence shown here is derived from an EMBL/GenBank/DDBJ whole genome shotgun (WGS) entry which is preliminary data.</text>
</comment>
<dbReference type="Pfam" id="PF01593">
    <property type="entry name" value="Amino_oxidase"/>
    <property type="match status" value="1"/>
</dbReference>
<dbReference type="RefSeq" id="WP_129218070.1">
    <property type="nucleotide sequence ID" value="NZ_QYBC01000003.1"/>
</dbReference>
<organism evidence="3 4">
    <name type="scientific">Lichenibacterium ramalinae</name>
    <dbReference type="NCBI Taxonomy" id="2316527"/>
    <lineage>
        <taxon>Bacteria</taxon>
        <taxon>Pseudomonadati</taxon>
        <taxon>Pseudomonadota</taxon>
        <taxon>Alphaproteobacteria</taxon>
        <taxon>Hyphomicrobiales</taxon>
        <taxon>Lichenihabitantaceae</taxon>
        <taxon>Lichenibacterium</taxon>
    </lineage>
</organism>
<protein>
    <submittedName>
        <fullName evidence="3">FAD-dependent oxidoreductase</fullName>
    </submittedName>
</protein>
<keyword evidence="1" id="KW-0732">Signal</keyword>
<evidence type="ECO:0000313" key="4">
    <source>
        <dbReference type="Proteomes" id="UP000289411"/>
    </source>
</evidence>